<dbReference type="Proteomes" id="UP000694886">
    <property type="component" value="Chromosome 1"/>
</dbReference>
<dbReference type="KEGG" id="tcc:18610775"/>
<dbReference type="Gramene" id="Tc01v2_t001600.1">
    <property type="protein sequence ID" value="Tc01v2_p001600.1"/>
    <property type="gene ID" value="Tc01v2_g001600"/>
</dbReference>
<dbReference type="PANTHER" id="PTHR47512">
    <property type="entry name" value="EXPRESSED PROTEIN"/>
    <property type="match status" value="1"/>
</dbReference>
<dbReference type="AlphaFoldDB" id="A0AB32VMV5"/>
<feature type="compositionally biased region" description="Basic and acidic residues" evidence="1">
    <location>
        <begin position="26"/>
        <end position="35"/>
    </location>
</feature>
<dbReference type="GeneID" id="18610775"/>
<feature type="region of interest" description="Disordered" evidence="1">
    <location>
        <begin position="1"/>
        <end position="49"/>
    </location>
</feature>
<evidence type="ECO:0000313" key="3">
    <source>
        <dbReference type="RefSeq" id="XP_007046701.2"/>
    </source>
</evidence>
<evidence type="ECO:0000256" key="1">
    <source>
        <dbReference type="SAM" id="MobiDB-lite"/>
    </source>
</evidence>
<feature type="compositionally biased region" description="Polar residues" evidence="1">
    <location>
        <begin position="248"/>
        <end position="257"/>
    </location>
</feature>
<gene>
    <name evidence="3" type="primary">LOC18610775</name>
</gene>
<reference evidence="3" key="2">
    <citation type="submission" date="2025-08" db="UniProtKB">
        <authorList>
            <consortium name="RefSeq"/>
        </authorList>
    </citation>
    <scope>IDENTIFICATION</scope>
</reference>
<feature type="region of interest" description="Disordered" evidence="1">
    <location>
        <begin position="211"/>
        <end position="292"/>
    </location>
</feature>
<protein>
    <submittedName>
        <fullName evidence="3">Uncharacterized protein LOC18610775</fullName>
    </submittedName>
</protein>
<dbReference type="RefSeq" id="XP_007046701.2">
    <property type="nucleotide sequence ID" value="XM_007046639.2"/>
</dbReference>
<dbReference type="PANTHER" id="PTHR47512:SF3">
    <property type="entry name" value="CHALCONE-FLAVONONE ISOMERASE FAMILY PROTEIN"/>
    <property type="match status" value="1"/>
</dbReference>
<proteinExistence type="predicted"/>
<reference evidence="2" key="1">
    <citation type="journal article" date="1997" name="Nucleic Acids Res.">
        <title>tRNAscan-SE: a program for improved detection of transfer RNA genes in genomic sequence.</title>
        <authorList>
            <person name="Lowe T.M."/>
            <person name="Eddy S.R."/>
        </authorList>
    </citation>
    <scope>NUCLEOTIDE SEQUENCE [LARGE SCALE GENOMIC DNA]</scope>
    <source>
        <strain evidence="2">r\B97-61/B2</strain>
    </source>
</reference>
<name>A0AB32VMV5_THECC</name>
<evidence type="ECO:0000313" key="2">
    <source>
        <dbReference type="Proteomes" id="UP000694886"/>
    </source>
</evidence>
<feature type="compositionally biased region" description="Polar residues" evidence="1">
    <location>
        <begin position="1"/>
        <end position="22"/>
    </location>
</feature>
<feature type="compositionally biased region" description="Acidic residues" evidence="1">
    <location>
        <begin position="261"/>
        <end position="292"/>
    </location>
</feature>
<accession>A0AB32VMV5</accession>
<organism evidence="2 3">
    <name type="scientific">Theobroma cacao</name>
    <name type="common">Cacao</name>
    <name type="synonym">Cocoa</name>
    <dbReference type="NCBI Taxonomy" id="3641"/>
    <lineage>
        <taxon>Eukaryota</taxon>
        <taxon>Viridiplantae</taxon>
        <taxon>Streptophyta</taxon>
        <taxon>Embryophyta</taxon>
        <taxon>Tracheophyta</taxon>
        <taxon>Spermatophyta</taxon>
        <taxon>Magnoliopsida</taxon>
        <taxon>eudicotyledons</taxon>
        <taxon>Gunneridae</taxon>
        <taxon>Pentapetalae</taxon>
        <taxon>rosids</taxon>
        <taxon>malvids</taxon>
        <taxon>Malvales</taxon>
        <taxon>Malvaceae</taxon>
        <taxon>Byttnerioideae</taxon>
        <taxon>Theobroma</taxon>
    </lineage>
</organism>
<sequence>METPSSTRRATRSQTALNNSIPVSKGKNEESEKSVSKTRTRKGKQQQERSALIDITNDSPIVGLAMETPLSAIAKQRTSRVKNITMTPGSGEALLRGQVKTLLQKVEEEAVLSKVSLESRPFLHLQGCVNSPMGLLAPTPANTPQILNLSEDGGISNSGLGSIVMALPVVEEQLKISEVVSGIFEGKKQEGSLESQRSLITRSLLLDFSEKSESSESSECSSVVTDQGVITGESSASKERPSPDDDNSSMWSIQGNASAHDEDEETIEEMGDDYYEEEGEEVDDGEEEEEDGGLIDELCEGLSKVSMEEMFTGKHTRFVYNSDDEIEGEEEESVENEDAAGILRLKGLPSPKGKHLRFLLEERDD</sequence>